<dbReference type="AlphaFoldDB" id="A0A1H9W1E2"/>
<evidence type="ECO:0000313" key="3">
    <source>
        <dbReference type="Proteomes" id="UP000199572"/>
    </source>
</evidence>
<accession>A0A1H9W1E2</accession>
<dbReference type="RefSeq" id="WP_090889616.1">
    <property type="nucleotide sequence ID" value="NZ_FOGG01000055.1"/>
</dbReference>
<dbReference type="STRING" id="390241.SAMN04488023_15512"/>
<dbReference type="Pfam" id="PF00188">
    <property type="entry name" value="CAP"/>
    <property type="match status" value="1"/>
</dbReference>
<dbReference type="PROSITE" id="PS51257">
    <property type="entry name" value="PROKAR_LIPOPROTEIN"/>
    <property type="match status" value="1"/>
</dbReference>
<dbReference type="OrthoDB" id="982527at2"/>
<dbReference type="PANTHER" id="PTHR31157:SF1">
    <property type="entry name" value="SCP DOMAIN-CONTAINING PROTEIN"/>
    <property type="match status" value="1"/>
</dbReference>
<proteinExistence type="predicted"/>
<dbReference type="SUPFAM" id="SSF55797">
    <property type="entry name" value="PR-1-like"/>
    <property type="match status" value="1"/>
</dbReference>
<evidence type="ECO:0000313" key="2">
    <source>
        <dbReference type="EMBL" id="SES27658.1"/>
    </source>
</evidence>
<dbReference type="PANTHER" id="PTHR31157">
    <property type="entry name" value="SCP DOMAIN-CONTAINING PROTEIN"/>
    <property type="match status" value="1"/>
</dbReference>
<reference evidence="2 3" key="1">
    <citation type="submission" date="2016-10" db="EMBL/GenBank/DDBJ databases">
        <authorList>
            <person name="de Groot N.N."/>
        </authorList>
    </citation>
    <scope>NUCLEOTIDE SEQUENCE [LARGE SCALE GENOMIC DNA]</scope>
    <source>
        <strain evidence="2 3">DSM 18610</strain>
    </source>
</reference>
<gene>
    <name evidence="2" type="ORF">SAMN04488023_15512</name>
</gene>
<dbReference type="InterPro" id="IPR014044">
    <property type="entry name" value="CAP_dom"/>
</dbReference>
<dbReference type="InterPro" id="IPR035940">
    <property type="entry name" value="CAP_sf"/>
</dbReference>
<keyword evidence="3" id="KW-1185">Reference proteome</keyword>
<feature type="domain" description="SCP" evidence="1">
    <location>
        <begin position="64"/>
        <end position="160"/>
    </location>
</feature>
<name>A0A1H9W1E2_9SPHI</name>
<protein>
    <submittedName>
        <fullName evidence="2">Cysteine-rich secretory protein family protein</fullName>
    </submittedName>
</protein>
<dbReference type="CDD" id="cd05379">
    <property type="entry name" value="CAP_bacterial"/>
    <property type="match status" value="1"/>
</dbReference>
<dbReference type="Proteomes" id="UP000199572">
    <property type="component" value="Unassembled WGS sequence"/>
</dbReference>
<dbReference type="Gene3D" id="3.40.33.10">
    <property type="entry name" value="CAP"/>
    <property type="match status" value="1"/>
</dbReference>
<dbReference type="EMBL" id="FOGG01000055">
    <property type="protein sequence ID" value="SES27658.1"/>
    <property type="molecule type" value="Genomic_DNA"/>
</dbReference>
<evidence type="ECO:0000259" key="1">
    <source>
        <dbReference type="Pfam" id="PF00188"/>
    </source>
</evidence>
<organism evidence="2 3">
    <name type="scientific">Pedobacter rhizosphaerae</name>
    <dbReference type="NCBI Taxonomy" id="390241"/>
    <lineage>
        <taxon>Bacteria</taxon>
        <taxon>Pseudomonadati</taxon>
        <taxon>Bacteroidota</taxon>
        <taxon>Sphingobacteriia</taxon>
        <taxon>Sphingobacteriales</taxon>
        <taxon>Sphingobacteriaceae</taxon>
        <taxon>Pedobacter</taxon>
    </lineage>
</organism>
<sequence>MKSSIPLIGLALCLALSCKKSSTTEPEITKDPVITVQTNLNNEVMLKLVNDTRASGCNCGTTVMPPVPTLTWNNQLAAAAAGHSKYMASANIMTHASADGKTFADRITAAGYVWTTAGENVAQGQTTEAQVFNDWIKSEDHCKNIMNAKFKDMGVARQGNFWTQDFASK</sequence>